<evidence type="ECO:0000313" key="2">
    <source>
        <dbReference type="Proteomes" id="UP001596004"/>
    </source>
</evidence>
<organism evidence="1 2">
    <name type="scientific">Sphaerisporangium dianthi</name>
    <dbReference type="NCBI Taxonomy" id="1436120"/>
    <lineage>
        <taxon>Bacteria</taxon>
        <taxon>Bacillati</taxon>
        <taxon>Actinomycetota</taxon>
        <taxon>Actinomycetes</taxon>
        <taxon>Streptosporangiales</taxon>
        <taxon>Streptosporangiaceae</taxon>
        <taxon>Sphaerisporangium</taxon>
    </lineage>
</organism>
<name>A0ABV9CS08_9ACTN</name>
<accession>A0ABV9CS08</accession>
<keyword evidence="2" id="KW-1185">Reference proteome</keyword>
<dbReference type="RefSeq" id="WP_380848549.1">
    <property type="nucleotide sequence ID" value="NZ_JBHSFP010000033.1"/>
</dbReference>
<proteinExistence type="predicted"/>
<reference evidence="2" key="1">
    <citation type="journal article" date="2019" name="Int. J. Syst. Evol. Microbiol.">
        <title>The Global Catalogue of Microorganisms (GCM) 10K type strain sequencing project: providing services to taxonomists for standard genome sequencing and annotation.</title>
        <authorList>
            <consortium name="The Broad Institute Genomics Platform"/>
            <consortium name="The Broad Institute Genome Sequencing Center for Infectious Disease"/>
            <person name="Wu L."/>
            <person name="Ma J."/>
        </authorList>
    </citation>
    <scope>NUCLEOTIDE SEQUENCE [LARGE SCALE GENOMIC DNA]</scope>
    <source>
        <strain evidence="2">CGMCC 4.7132</strain>
    </source>
</reference>
<evidence type="ECO:0000313" key="1">
    <source>
        <dbReference type="EMBL" id="MFC4535630.1"/>
    </source>
</evidence>
<dbReference type="Proteomes" id="UP001596004">
    <property type="component" value="Unassembled WGS sequence"/>
</dbReference>
<comment type="caution">
    <text evidence="1">The sequence shown here is derived from an EMBL/GenBank/DDBJ whole genome shotgun (WGS) entry which is preliminary data.</text>
</comment>
<gene>
    <name evidence="1" type="ORF">ACFO60_33110</name>
</gene>
<protein>
    <submittedName>
        <fullName evidence="1">Uncharacterized protein</fullName>
    </submittedName>
</protein>
<dbReference type="EMBL" id="JBHSFP010000033">
    <property type="protein sequence ID" value="MFC4535630.1"/>
    <property type="molecule type" value="Genomic_DNA"/>
</dbReference>
<sequence>MKLHAELYRHLAPGCERFSALLHSEDEEERETADRFRADLDDYVRNNAFLA</sequence>